<comment type="similarity">
    <text evidence="2 11">Belongs to the Mediator complex subunit 14 family.</text>
</comment>
<evidence type="ECO:0000313" key="14">
    <source>
        <dbReference type="EMBL" id="TPR08415.1"/>
    </source>
</evidence>
<proteinExistence type="inferred from homology"/>
<evidence type="ECO:0000256" key="12">
    <source>
        <dbReference type="SAM" id="MobiDB-lite"/>
    </source>
</evidence>
<dbReference type="Proteomes" id="UP000197666">
    <property type="component" value="Unassembled WGS sequence"/>
</dbReference>
<dbReference type="VEuPathDB" id="FungiDB:ATCC64974_50930"/>
<organism evidence="14 15">
    <name type="scientific">Aspergillus niger</name>
    <dbReference type="NCBI Taxonomy" id="5061"/>
    <lineage>
        <taxon>Eukaryota</taxon>
        <taxon>Fungi</taxon>
        <taxon>Dikarya</taxon>
        <taxon>Ascomycota</taxon>
        <taxon>Pezizomycotina</taxon>
        <taxon>Eurotiomycetes</taxon>
        <taxon>Eurotiomycetidae</taxon>
        <taxon>Eurotiales</taxon>
        <taxon>Aspergillaceae</taxon>
        <taxon>Aspergillus</taxon>
        <taxon>Aspergillus subgen. Circumdati</taxon>
    </lineage>
</organism>
<dbReference type="GO" id="GO:0003712">
    <property type="term" value="F:transcription coregulator activity"/>
    <property type="evidence" value="ECO:0007669"/>
    <property type="project" value="UniProtKB-UniRule"/>
</dbReference>
<keyword evidence="8 11" id="KW-0539">Nucleus</keyword>
<dbReference type="InterPro" id="IPR013947">
    <property type="entry name" value="Mediator_Med14"/>
</dbReference>
<evidence type="ECO:0000313" key="15">
    <source>
        <dbReference type="Proteomes" id="UP000197666"/>
    </source>
</evidence>
<evidence type="ECO:0000256" key="8">
    <source>
        <dbReference type="ARBA" id="ARBA00023242"/>
    </source>
</evidence>
<dbReference type="PANTHER" id="PTHR12809">
    <property type="entry name" value="MEDIATOR COMPLEX SUBUNIT"/>
    <property type="match status" value="1"/>
</dbReference>
<keyword evidence="7 11" id="KW-0804">Transcription</keyword>
<feature type="domain" description="Mediator complex subunit MED14 N-terminal" evidence="13">
    <location>
        <begin position="87"/>
        <end position="297"/>
    </location>
</feature>
<dbReference type="VEuPathDB" id="FungiDB:An02g14820"/>
<reference evidence="15" key="1">
    <citation type="submission" date="2018-10" db="EMBL/GenBank/DDBJ databases">
        <title>FDA dAtabase for Regulatory Grade micrObial Sequences (FDA-ARGOS): Supporting development and validation of Infectious Disease Dx tests.</title>
        <authorList>
            <person name="Kerrigan L."/>
            <person name="Tallon L."/>
            <person name="Sadzewicz L."/>
            <person name="Sengamalay N."/>
            <person name="Ott S."/>
            <person name="Godinez A."/>
            <person name="Nagaraj S."/>
            <person name="Vavikolanu K."/>
            <person name="Nadendla S."/>
            <person name="George J."/>
            <person name="Sichtig H."/>
        </authorList>
    </citation>
    <scope>NUCLEOTIDE SEQUENCE [LARGE SCALE GENOMIC DNA]</scope>
    <source>
        <strain evidence="15">FDAARGOS_311</strain>
    </source>
</reference>
<evidence type="ECO:0000256" key="5">
    <source>
        <dbReference type="ARBA" id="ARBA00023015"/>
    </source>
</evidence>
<dbReference type="eggNOG" id="KOG1875">
    <property type="taxonomic scope" value="Eukaryota"/>
</dbReference>
<evidence type="ECO:0000256" key="4">
    <source>
        <dbReference type="ARBA" id="ARBA00019619"/>
    </source>
</evidence>
<dbReference type="GO" id="GO:0070847">
    <property type="term" value="C:core mediator complex"/>
    <property type="evidence" value="ECO:0007669"/>
    <property type="project" value="TreeGrafter"/>
</dbReference>
<gene>
    <name evidence="14" type="ORF">CAN33_004070</name>
</gene>
<feature type="region of interest" description="Disordered" evidence="12">
    <location>
        <begin position="40"/>
        <end position="79"/>
    </location>
</feature>
<keyword evidence="6 11" id="KW-0010">Activator</keyword>
<evidence type="ECO:0000256" key="3">
    <source>
        <dbReference type="ARBA" id="ARBA00011837"/>
    </source>
</evidence>
<dbReference type="VEuPathDB" id="FungiDB:ASPNIDRAFT2_1107396"/>
<dbReference type="InterPro" id="IPR055122">
    <property type="entry name" value="Med14_N"/>
</dbReference>
<feature type="compositionally biased region" description="Polar residues" evidence="12">
    <location>
        <begin position="126"/>
        <end position="140"/>
    </location>
</feature>
<dbReference type="GO" id="GO:0016592">
    <property type="term" value="C:mediator complex"/>
    <property type="evidence" value="ECO:0007669"/>
    <property type="project" value="UniProtKB-UniRule"/>
</dbReference>
<dbReference type="AlphaFoldDB" id="A0A254TQ93"/>
<evidence type="ECO:0000256" key="1">
    <source>
        <dbReference type="ARBA" id="ARBA00004123"/>
    </source>
</evidence>
<accession>A0A254TQ93</accession>
<dbReference type="EMBL" id="NKJJ02000003">
    <property type="protein sequence ID" value="TPR08415.1"/>
    <property type="molecule type" value="Genomic_DNA"/>
</dbReference>
<dbReference type="Pfam" id="PF08638">
    <property type="entry name" value="Med14"/>
    <property type="match status" value="1"/>
</dbReference>
<evidence type="ECO:0000259" key="13">
    <source>
        <dbReference type="Pfam" id="PF08638"/>
    </source>
</evidence>
<dbReference type="VEuPathDB" id="FungiDB:M747DRAFT_159003"/>
<comment type="subunit">
    <text evidence="3 11">Component of the Mediator complex.</text>
</comment>
<dbReference type="Pfam" id="PF26204">
    <property type="entry name" value="Med14_fung"/>
    <property type="match status" value="1"/>
</dbReference>
<evidence type="ECO:0000256" key="9">
    <source>
        <dbReference type="ARBA" id="ARBA00025687"/>
    </source>
</evidence>
<evidence type="ECO:0000256" key="11">
    <source>
        <dbReference type="RuleBase" id="RU365082"/>
    </source>
</evidence>
<dbReference type="PANTHER" id="PTHR12809:SF2">
    <property type="entry name" value="MEDIATOR OF RNA POLYMERASE II TRANSCRIPTION SUBUNIT 14"/>
    <property type="match status" value="1"/>
</dbReference>
<evidence type="ECO:0000256" key="10">
    <source>
        <dbReference type="ARBA" id="ARBA00032007"/>
    </source>
</evidence>
<sequence>MPGVVMDNANIGGLRHGPGNTYPQDGLSHSRGEVAQFNGANAQDGPVHVNGVEKNASQSRSVEAIPSNHASRVTKGPPELPHITQGFFPFAKLVNRSVQQCWNDLSDLITEMAEMQVNSHGIHPSTAPTTGKSPGNQSPGNIRKKLRILEFSHAKRAEFIKLLVLSQWSRQAADVSKLIDIQNFIRTRHQAYTNALQWVGDMKRDLVQAQVANPDLKTALEVLSRGKVASMSDLGYKPPRRLTVRGTLRKLQKINRLIGARLVVQDEIPPPFKSYRVHDGRVTFAVPGEFELDLSIGEENENSQFFFVDIRFLFSPSPPILKGRLLNELEMTINDVLQNSGLTGCFDLLHNLVLTNKINILFKQATELARSSWSDGLRVELLHRTLVVQYWTLKPGTKSWLEIGIKSGHRKSDSESPGLPSLKFRWVRDGGEVPCEDIAFDAKNLSMETVLRSVIALHVSHTLSSAYCKIRQSSLFSTGFLSLRAHLTRTEPGDCQLDVQLTETRHLQVSIEPMSGVSILSAKPTVSDRFDMERNPERSSVEDIVSRVARIRCNAAIEEIESKVKMLGFEPLNPRAWKLDIRRIFPPNVLRFTLFSHQLWGRSWIVAATSSMDGDSWWVVQLRPTLPAKGPPIPHANGYGQPILRSAQVVTDSFFPARYDIDDAYLANLGHSLSGILAIQSNARYLSDLQSIKFHPPPHKLKIEPDLRVPDILVRYDVSTLPSVFRVAMPAKAKKKSLIRDTIRLAFHGVDPREKCAIMVAYGNLVDSTATLCPLISSWDRSLVFQKGGTGFAMRLLAPAGHPVIVSLLENLQRLECVLSILETLQRKKVEIRTFSLSSISFIYGSERDLAASLNIHLSRNESLMKLSPTDLASRREFLFGLRLGIQFGLQNPHRRIQESLASSLNRSPTEAGLETVVELLTLTLPLMRALDQLMANPSHSGPLRLHVTVRNAKTYQLHYPGDEARFQLVAASHQNRLVWVLKDANSQGNSKNDDSITARLRQTLYTSKGDGWKGLETGVVAEVDQVGNLLRELEKCFVASRADRADPKHKPTDYAANHTGLNNPEISALAIKKGTTDGAKLSLSDSLTTLPNDKGNLSQADTAAQKEDIIMID</sequence>
<comment type="subcellular location">
    <subcellularLocation>
        <location evidence="1 11">Nucleus</location>
    </subcellularLocation>
</comment>
<comment type="caution">
    <text evidence="14">The sequence shown here is derived from an EMBL/GenBank/DDBJ whole genome shotgun (WGS) entry which is preliminary data.</text>
</comment>
<evidence type="ECO:0000256" key="7">
    <source>
        <dbReference type="ARBA" id="ARBA00023163"/>
    </source>
</evidence>
<protein>
    <recommendedName>
        <fullName evidence="4 11">Mediator of RNA polymerase II transcription subunit 14</fullName>
    </recommendedName>
    <alternativeName>
        <fullName evidence="10 11">Mediator complex subunit 14</fullName>
    </alternativeName>
</protein>
<feature type="region of interest" description="Disordered" evidence="12">
    <location>
        <begin position="1"/>
        <end position="27"/>
    </location>
</feature>
<comment type="function">
    <text evidence="9 11">Component of the Mediator complex, a coactivator involved in the regulated transcription of nearly all RNA polymerase II-dependent genes. Mediator functions as a bridge to convey information from gene-specific regulatory proteins to the basal RNA polymerase II transcription machinery. Mediator is recruited to promoters by direct interactions with regulatory proteins and serves as a scaffold for the assembly of a functional preinitiation complex with RNA polymerase II and the general transcription factors.</text>
</comment>
<dbReference type="GO" id="GO:0006357">
    <property type="term" value="P:regulation of transcription by RNA polymerase II"/>
    <property type="evidence" value="ECO:0007669"/>
    <property type="project" value="InterPro"/>
</dbReference>
<name>A0A254TQ93_ASPNG</name>
<feature type="region of interest" description="Disordered" evidence="12">
    <location>
        <begin position="120"/>
        <end position="141"/>
    </location>
</feature>
<keyword evidence="5 11" id="KW-0805">Transcription regulation</keyword>
<evidence type="ECO:0000256" key="6">
    <source>
        <dbReference type="ARBA" id="ARBA00023159"/>
    </source>
</evidence>
<evidence type="ECO:0000256" key="2">
    <source>
        <dbReference type="ARBA" id="ARBA00007813"/>
    </source>
</evidence>